<feature type="domain" description="DnaB/C C-terminal" evidence="3">
    <location>
        <begin position="138"/>
        <end position="212"/>
    </location>
</feature>
<dbReference type="PIRSF" id="PIRSF033722">
    <property type="entry name" value="DnaD_CA_C3587_prd"/>
    <property type="match status" value="1"/>
</dbReference>
<reference evidence="4 5" key="1">
    <citation type="submission" date="2021-06" db="EMBL/GenBank/DDBJ databases">
        <authorList>
            <person name="Sun Q."/>
            <person name="Li D."/>
        </authorList>
    </citation>
    <scope>NUCLEOTIDE SEQUENCE [LARGE SCALE GENOMIC DNA]</scope>
    <source>
        <strain evidence="4 5">N19</strain>
    </source>
</reference>
<keyword evidence="5" id="KW-1185">Reference proteome</keyword>
<dbReference type="InterPro" id="IPR006343">
    <property type="entry name" value="DnaB/C_C"/>
</dbReference>
<dbReference type="NCBIfam" id="TIGR01446">
    <property type="entry name" value="DnaD_dom"/>
    <property type="match status" value="2"/>
</dbReference>
<dbReference type="InterPro" id="IPR053162">
    <property type="entry name" value="DnaD"/>
</dbReference>
<accession>A0ABS6DUT4</accession>
<dbReference type="Pfam" id="PF07261">
    <property type="entry name" value="DnaB_2"/>
    <property type="match status" value="2"/>
</dbReference>
<comment type="caution">
    <text evidence="4">The sequence shown here is derived from an EMBL/GenBank/DDBJ whole genome shotgun (WGS) entry which is preliminary data.</text>
</comment>
<feature type="region of interest" description="Disordered" evidence="2">
    <location>
        <begin position="304"/>
        <end position="337"/>
    </location>
</feature>
<name>A0ABS6DUT4_9FIRM</name>
<feature type="domain" description="DnaB/C C-terminal" evidence="3">
    <location>
        <begin position="235"/>
        <end position="299"/>
    </location>
</feature>
<dbReference type="PANTHER" id="PTHR37293:SF5">
    <property type="entry name" value="DNA REPLICATION PROTEIN"/>
    <property type="match status" value="1"/>
</dbReference>
<dbReference type="InterPro" id="IPR017019">
    <property type="entry name" value="DNA_replication_prd_bac"/>
</dbReference>
<dbReference type="Proteomes" id="UP001196301">
    <property type="component" value="Unassembled WGS sequence"/>
</dbReference>
<evidence type="ECO:0000313" key="4">
    <source>
        <dbReference type="EMBL" id="MBU5335369.1"/>
    </source>
</evidence>
<dbReference type="EMBL" id="JAHLOQ010000004">
    <property type="protein sequence ID" value="MBU5335369.1"/>
    <property type="molecule type" value="Genomic_DNA"/>
</dbReference>
<feature type="compositionally biased region" description="Basic and acidic residues" evidence="2">
    <location>
        <begin position="304"/>
        <end position="321"/>
    </location>
</feature>
<evidence type="ECO:0000256" key="2">
    <source>
        <dbReference type="SAM" id="MobiDB-lite"/>
    </source>
</evidence>
<organism evidence="4 5">
    <name type="scientific">Intestinibacter bartlettii</name>
    <dbReference type="NCBI Taxonomy" id="261299"/>
    <lineage>
        <taxon>Bacteria</taxon>
        <taxon>Bacillati</taxon>
        <taxon>Bacillota</taxon>
        <taxon>Clostridia</taxon>
        <taxon>Peptostreptococcales</taxon>
        <taxon>Peptostreptococcaceae</taxon>
        <taxon>Intestinibacter</taxon>
    </lineage>
</organism>
<feature type="compositionally biased region" description="Low complexity" evidence="2">
    <location>
        <begin position="322"/>
        <end position="331"/>
    </location>
</feature>
<evidence type="ECO:0000313" key="5">
    <source>
        <dbReference type="Proteomes" id="UP001196301"/>
    </source>
</evidence>
<dbReference type="PANTHER" id="PTHR37293">
    <property type="entry name" value="PHAGE REPLICATION PROTEIN-RELATED"/>
    <property type="match status" value="1"/>
</dbReference>
<protein>
    <submittedName>
        <fullName evidence="4">DnaD domain protein</fullName>
    </submittedName>
</protein>
<proteinExistence type="inferred from homology"/>
<dbReference type="RefSeq" id="WP_216568488.1">
    <property type="nucleotide sequence ID" value="NZ_JAHLOQ010000004.1"/>
</dbReference>
<gene>
    <name evidence="4" type="ORF">KQI20_02840</name>
</gene>
<comment type="similarity">
    <text evidence="1">Belongs to the DnaB/DnaD family.</text>
</comment>
<evidence type="ECO:0000256" key="1">
    <source>
        <dbReference type="ARBA" id="ARBA00093462"/>
    </source>
</evidence>
<evidence type="ECO:0000259" key="3">
    <source>
        <dbReference type="Pfam" id="PF07261"/>
    </source>
</evidence>
<sequence length="373" mass="43884">MFFKEVNRKDSGDTIISNIFIDIFMPMANGLYVQVYLLGYRQACDPKANPNFNNISLAKNLGVPLSDVINAWKYWEQQKIVKMHKNDVEDDFDFSIEFVDLKNFYMNNIDNNKNITPVQSDTDKLLEARNNPSIVKMFNSINKIIGRPLVPSENMKILELMNEYNLTPDLVVYAYEYSKEQKNGNPKPFNYVESVLRTWYDANIISVEDAKNSFTARKDRYTIYRSILNQLGFSNRQPTDSEKEIIDIWIDKYNFSQELIAYACSKSINTPNPSISYINGIIENWYSKDITTLEDVQKEEEEFRANKQKEKEDNQKKKETKSYNYNNTNNYNKDRTPKVVTRYHNSFNEHFRKYSEDELEAKLLKVQNSKKAK</sequence>